<keyword evidence="4" id="KW-1185">Reference proteome</keyword>
<protein>
    <submittedName>
        <fullName evidence="3">Uncharacterized protein</fullName>
    </submittedName>
</protein>
<reference evidence="3" key="2">
    <citation type="submission" date="2020-09" db="EMBL/GenBank/DDBJ databases">
        <authorList>
            <person name="Sun Q."/>
            <person name="Ohkuma M."/>
        </authorList>
    </citation>
    <scope>NUCLEOTIDE SEQUENCE</scope>
    <source>
        <strain evidence="3">JCM 19831</strain>
    </source>
</reference>
<evidence type="ECO:0000256" key="1">
    <source>
        <dbReference type="SAM" id="MobiDB-lite"/>
    </source>
</evidence>
<name>A0A917U9E1_9ACTN</name>
<accession>A0A917U9E1</accession>
<sequence length="112" mass="11844">MFTEADTGYGYIATWYTVAGLGVGATLAPAMDAVLLMPSQPRPATAEMVETSGHIDSHTTRPIPATRRRLSPGPPTAIPRVTAARAPGSPRIQSATLRHAAQRSNHGDARRS</sequence>
<feature type="region of interest" description="Disordered" evidence="1">
    <location>
        <begin position="44"/>
        <end position="112"/>
    </location>
</feature>
<keyword evidence="2" id="KW-0812">Transmembrane</keyword>
<dbReference type="EMBL" id="BMPI01000055">
    <property type="protein sequence ID" value="GGM67254.1"/>
    <property type="molecule type" value="Genomic_DNA"/>
</dbReference>
<dbReference type="AlphaFoldDB" id="A0A917U9E1"/>
<feature type="transmembrane region" description="Helical" evidence="2">
    <location>
        <begin position="12"/>
        <end position="35"/>
    </location>
</feature>
<keyword evidence="2" id="KW-1133">Transmembrane helix</keyword>
<gene>
    <name evidence="3" type="ORF">GCM10007977_081170</name>
</gene>
<comment type="caution">
    <text evidence="3">The sequence shown here is derived from an EMBL/GenBank/DDBJ whole genome shotgun (WGS) entry which is preliminary data.</text>
</comment>
<evidence type="ECO:0000313" key="3">
    <source>
        <dbReference type="EMBL" id="GGM67254.1"/>
    </source>
</evidence>
<organism evidence="3 4">
    <name type="scientific">Dactylosporangium sucinum</name>
    <dbReference type="NCBI Taxonomy" id="1424081"/>
    <lineage>
        <taxon>Bacteria</taxon>
        <taxon>Bacillati</taxon>
        <taxon>Actinomycetota</taxon>
        <taxon>Actinomycetes</taxon>
        <taxon>Micromonosporales</taxon>
        <taxon>Micromonosporaceae</taxon>
        <taxon>Dactylosporangium</taxon>
    </lineage>
</organism>
<proteinExistence type="predicted"/>
<dbReference type="Proteomes" id="UP000642070">
    <property type="component" value="Unassembled WGS sequence"/>
</dbReference>
<evidence type="ECO:0000313" key="4">
    <source>
        <dbReference type="Proteomes" id="UP000642070"/>
    </source>
</evidence>
<keyword evidence="2" id="KW-0472">Membrane</keyword>
<evidence type="ECO:0000256" key="2">
    <source>
        <dbReference type="SAM" id="Phobius"/>
    </source>
</evidence>
<reference evidence="3" key="1">
    <citation type="journal article" date="2014" name="Int. J. Syst. Evol. Microbiol.">
        <title>Complete genome sequence of Corynebacterium casei LMG S-19264T (=DSM 44701T), isolated from a smear-ripened cheese.</title>
        <authorList>
            <consortium name="US DOE Joint Genome Institute (JGI-PGF)"/>
            <person name="Walter F."/>
            <person name="Albersmeier A."/>
            <person name="Kalinowski J."/>
            <person name="Ruckert C."/>
        </authorList>
    </citation>
    <scope>NUCLEOTIDE SEQUENCE</scope>
    <source>
        <strain evidence="3">JCM 19831</strain>
    </source>
</reference>